<dbReference type="PANTHER" id="PTHR43798">
    <property type="entry name" value="MONOACYLGLYCEROL LIPASE"/>
    <property type="match status" value="1"/>
</dbReference>
<reference evidence="2 3" key="1">
    <citation type="submission" date="2019-10" db="EMBL/GenBank/DDBJ databases">
        <title>Whole genome shotgun sequence of Acrocarpospora pleiomorpha NBRC 16267.</title>
        <authorList>
            <person name="Ichikawa N."/>
            <person name="Kimura A."/>
            <person name="Kitahashi Y."/>
            <person name="Komaki H."/>
            <person name="Oguchi A."/>
        </authorList>
    </citation>
    <scope>NUCLEOTIDE SEQUENCE [LARGE SCALE GENOMIC DNA]</scope>
    <source>
        <strain evidence="2 3">NBRC 16267</strain>
    </source>
</reference>
<comment type="caution">
    <text evidence="2">The sequence shown here is derived from an EMBL/GenBank/DDBJ whole genome shotgun (WGS) entry which is preliminary data.</text>
</comment>
<evidence type="ECO:0000259" key="1">
    <source>
        <dbReference type="Pfam" id="PF12697"/>
    </source>
</evidence>
<dbReference type="EMBL" id="BLAF01000029">
    <property type="protein sequence ID" value="GES22182.1"/>
    <property type="molecule type" value="Genomic_DNA"/>
</dbReference>
<dbReference type="GO" id="GO:0003824">
    <property type="term" value="F:catalytic activity"/>
    <property type="evidence" value="ECO:0007669"/>
    <property type="project" value="UniProtKB-ARBA"/>
</dbReference>
<sequence length="303" mass="33003">MPSIVERAIDREETAMEFDRVPVPGGDLRIARFGSGPRLIIAVHGITASLMAWQRVGSSLPAGWSMVAMDLRGRGHSAGVSGPYGLRRHAEDVERVAEHVGADETSVLTGHSMGAYVAVLHAVERQYARTVLVDGGLPLPLPPDISADDLLELRLGPAIARLSQTFVDVEAYVGFFKEHPALADWTAAMEDYVRYDALEIEGGVRSRVREDAVRTDGRQLLTEGEAIGAALRAIKSPLRLLRAPRGLLNQEIGLIPDALADSWTAQLPGLRDEVVPDCNHYTIAFHDRCVRVVVDRLTLEPAI</sequence>
<gene>
    <name evidence="2" type="ORF">Aple_050790</name>
</gene>
<dbReference type="PANTHER" id="PTHR43798:SF33">
    <property type="entry name" value="HYDROLASE, PUTATIVE (AFU_ORTHOLOGUE AFUA_2G14860)-RELATED"/>
    <property type="match status" value="1"/>
</dbReference>
<proteinExistence type="predicted"/>
<name>A0A5M3XMQ5_9ACTN</name>
<dbReference type="GO" id="GO:0016020">
    <property type="term" value="C:membrane"/>
    <property type="evidence" value="ECO:0007669"/>
    <property type="project" value="TreeGrafter"/>
</dbReference>
<dbReference type="InterPro" id="IPR050266">
    <property type="entry name" value="AB_hydrolase_sf"/>
</dbReference>
<organism evidence="2 3">
    <name type="scientific">Acrocarpospora pleiomorpha</name>
    <dbReference type="NCBI Taxonomy" id="90975"/>
    <lineage>
        <taxon>Bacteria</taxon>
        <taxon>Bacillati</taxon>
        <taxon>Actinomycetota</taxon>
        <taxon>Actinomycetes</taxon>
        <taxon>Streptosporangiales</taxon>
        <taxon>Streptosporangiaceae</taxon>
        <taxon>Acrocarpospora</taxon>
    </lineage>
</organism>
<protein>
    <recommendedName>
        <fullName evidence="1">AB hydrolase-1 domain-containing protein</fullName>
    </recommendedName>
</protein>
<dbReference type="Gene3D" id="3.40.50.1820">
    <property type="entry name" value="alpha/beta hydrolase"/>
    <property type="match status" value="1"/>
</dbReference>
<accession>A0A5M3XMQ5</accession>
<feature type="domain" description="AB hydrolase-1" evidence="1">
    <location>
        <begin position="40"/>
        <end position="289"/>
    </location>
</feature>
<dbReference type="RefSeq" id="WP_246264762.1">
    <property type="nucleotide sequence ID" value="NZ_BAAAHM010000002.1"/>
</dbReference>
<evidence type="ECO:0000313" key="3">
    <source>
        <dbReference type="Proteomes" id="UP000377595"/>
    </source>
</evidence>
<dbReference type="Pfam" id="PF12697">
    <property type="entry name" value="Abhydrolase_6"/>
    <property type="match status" value="1"/>
</dbReference>
<dbReference type="SUPFAM" id="SSF53474">
    <property type="entry name" value="alpha/beta-Hydrolases"/>
    <property type="match status" value="1"/>
</dbReference>
<dbReference type="AlphaFoldDB" id="A0A5M3XMQ5"/>
<evidence type="ECO:0000313" key="2">
    <source>
        <dbReference type="EMBL" id="GES22182.1"/>
    </source>
</evidence>
<dbReference type="InterPro" id="IPR029058">
    <property type="entry name" value="AB_hydrolase_fold"/>
</dbReference>
<dbReference type="Proteomes" id="UP000377595">
    <property type="component" value="Unassembled WGS sequence"/>
</dbReference>
<dbReference type="InterPro" id="IPR000073">
    <property type="entry name" value="AB_hydrolase_1"/>
</dbReference>
<keyword evidence="3" id="KW-1185">Reference proteome</keyword>